<gene>
    <name evidence="1" type="ORF">MFIFM68171_09655</name>
</gene>
<name>A0ABQ0GNZ0_9PEZI</name>
<sequence>MAHFREENGATNVWRAGAEEGFFDHVTGPLEDALIQYKPELGTSPIVIVFGPGTASSTFVYKARVDEMKEVIETEYLEANWIVLQWKGGKSSCADPPGTSILNVFAETTRVIQAAFDLDGKLLSIDKTPCDTLPAS</sequence>
<comment type="caution">
    <text evidence="1">The sequence shown here is derived from an EMBL/GenBank/DDBJ whole genome shotgun (WGS) entry which is preliminary data.</text>
</comment>
<organism evidence="1 2">
    <name type="scientific">Madurella fahalii</name>
    <dbReference type="NCBI Taxonomy" id="1157608"/>
    <lineage>
        <taxon>Eukaryota</taxon>
        <taxon>Fungi</taxon>
        <taxon>Dikarya</taxon>
        <taxon>Ascomycota</taxon>
        <taxon>Pezizomycotina</taxon>
        <taxon>Sordariomycetes</taxon>
        <taxon>Sordariomycetidae</taxon>
        <taxon>Sordariales</taxon>
        <taxon>Sordariales incertae sedis</taxon>
        <taxon>Madurella</taxon>
    </lineage>
</organism>
<protein>
    <submittedName>
        <fullName evidence="1">Uncharacterized protein</fullName>
    </submittedName>
</protein>
<evidence type="ECO:0000313" key="2">
    <source>
        <dbReference type="Proteomes" id="UP001628179"/>
    </source>
</evidence>
<evidence type="ECO:0000313" key="1">
    <source>
        <dbReference type="EMBL" id="GAB1319445.1"/>
    </source>
</evidence>
<keyword evidence="2" id="KW-1185">Reference proteome</keyword>
<dbReference type="Proteomes" id="UP001628179">
    <property type="component" value="Unassembled WGS sequence"/>
</dbReference>
<dbReference type="GeneID" id="98180397"/>
<dbReference type="EMBL" id="BAAFSV010000005">
    <property type="protein sequence ID" value="GAB1319445.1"/>
    <property type="molecule type" value="Genomic_DNA"/>
</dbReference>
<reference evidence="1 2" key="1">
    <citation type="submission" date="2024-09" db="EMBL/GenBank/DDBJ databases">
        <title>Itraconazole resistance in Madurella fahalii resulting from another homologue of gene encoding cytochrome P450 14-alpha sterol demethylase (CYP51).</title>
        <authorList>
            <person name="Yoshioka I."/>
            <person name="Fahal A.H."/>
            <person name="Kaneko S."/>
            <person name="Yaguchi T."/>
        </authorList>
    </citation>
    <scope>NUCLEOTIDE SEQUENCE [LARGE SCALE GENOMIC DNA]</scope>
    <source>
        <strain evidence="1 2">IFM 68171</strain>
    </source>
</reference>
<dbReference type="RefSeq" id="XP_070921175.1">
    <property type="nucleotide sequence ID" value="XM_071065074.1"/>
</dbReference>
<proteinExistence type="predicted"/>
<accession>A0ABQ0GNZ0</accession>